<evidence type="ECO:0000313" key="14">
    <source>
        <dbReference type="Proteomes" id="UP001374579"/>
    </source>
</evidence>
<comment type="subcellular location">
    <subcellularLocation>
        <location evidence="2">Cytoplasm</location>
    </subcellularLocation>
</comment>
<keyword evidence="9" id="KW-0067">ATP-binding</keyword>
<comment type="similarity">
    <text evidence="11">Belongs to the type II pantothenate kinase family.</text>
</comment>
<evidence type="ECO:0000256" key="1">
    <source>
        <dbReference type="ARBA" id="ARBA00001206"/>
    </source>
</evidence>
<feature type="region of interest" description="Disordered" evidence="12">
    <location>
        <begin position="188"/>
        <end position="264"/>
    </location>
</feature>
<dbReference type="GO" id="GO:0004594">
    <property type="term" value="F:pantothenate kinase activity"/>
    <property type="evidence" value="ECO:0007669"/>
    <property type="project" value="UniProtKB-EC"/>
</dbReference>
<keyword evidence="10" id="KW-0173">Coenzyme A biosynthesis</keyword>
<dbReference type="SUPFAM" id="SSF53067">
    <property type="entry name" value="Actin-like ATPase domain"/>
    <property type="match status" value="2"/>
</dbReference>
<keyword evidence="6" id="KW-0808">Transferase</keyword>
<dbReference type="GO" id="GO:0005829">
    <property type="term" value="C:cytosol"/>
    <property type="evidence" value="ECO:0007669"/>
    <property type="project" value="TreeGrafter"/>
</dbReference>
<evidence type="ECO:0000256" key="4">
    <source>
        <dbReference type="ARBA" id="ARBA00012102"/>
    </source>
</evidence>
<evidence type="ECO:0000256" key="9">
    <source>
        <dbReference type="ARBA" id="ARBA00022840"/>
    </source>
</evidence>
<keyword evidence="14" id="KW-1185">Reference proteome</keyword>
<dbReference type="Gene3D" id="3.30.420.510">
    <property type="match status" value="1"/>
</dbReference>
<evidence type="ECO:0000256" key="11">
    <source>
        <dbReference type="ARBA" id="ARBA00060870"/>
    </source>
</evidence>
<dbReference type="PANTHER" id="PTHR12280">
    <property type="entry name" value="PANTOTHENATE KINASE"/>
    <property type="match status" value="1"/>
</dbReference>
<keyword evidence="5" id="KW-0963">Cytoplasm</keyword>
<dbReference type="GO" id="GO:0015937">
    <property type="term" value="P:coenzyme A biosynthetic process"/>
    <property type="evidence" value="ECO:0007669"/>
    <property type="project" value="UniProtKB-KW"/>
</dbReference>
<dbReference type="AlphaFoldDB" id="A0AAN9GIZ0"/>
<feature type="compositionally biased region" description="Polar residues" evidence="12">
    <location>
        <begin position="1"/>
        <end position="21"/>
    </location>
</feature>
<evidence type="ECO:0000256" key="2">
    <source>
        <dbReference type="ARBA" id="ARBA00004496"/>
    </source>
</evidence>
<gene>
    <name evidence="13" type="ORF">V1264_013771</name>
</gene>
<reference evidence="13 14" key="1">
    <citation type="submission" date="2024-02" db="EMBL/GenBank/DDBJ databases">
        <title>Chromosome-scale genome assembly of the rough periwinkle Littorina saxatilis.</title>
        <authorList>
            <person name="De Jode A."/>
            <person name="Faria R."/>
            <person name="Formenti G."/>
            <person name="Sims Y."/>
            <person name="Smith T.P."/>
            <person name="Tracey A."/>
            <person name="Wood J.M.D."/>
            <person name="Zagrodzka Z.B."/>
            <person name="Johannesson K."/>
            <person name="Butlin R.K."/>
            <person name="Leder E.H."/>
        </authorList>
    </citation>
    <scope>NUCLEOTIDE SEQUENCE [LARGE SCALE GENOMIC DNA]</scope>
    <source>
        <strain evidence="13">Snail1</strain>
        <tissue evidence="13">Muscle</tissue>
    </source>
</reference>
<feature type="compositionally biased region" description="Acidic residues" evidence="12">
    <location>
        <begin position="252"/>
        <end position="261"/>
    </location>
</feature>
<keyword evidence="7" id="KW-0547">Nucleotide-binding</keyword>
<feature type="compositionally biased region" description="Basic and acidic residues" evidence="12">
    <location>
        <begin position="209"/>
        <end position="226"/>
    </location>
</feature>
<evidence type="ECO:0000256" key="3">
    <source>
        <dbReference type="ARBA" id="ARBA00005225"/>
    </source>
</evidence>
<dbReference type="GO" id="GO:0005524">
    <property type="term" value="F:ATP binding"/>
    <property type="evidence" value="ECO:0007669"/>
    <property type="project" value="UniProtKB-KW"/>
</dbReference>
<keyword evidence="8" id="KW-0418">Kinase</keyword>
<dbReference type="GO" id="GO:0005634">
    <property type="term" value="C:nucleus"/>
    <property type="evidence" value="ECO:0007669"/>
    <property type="project" value="TreeGrafter"/>
</dbReference>
<feature type="region of interest" description="Disordered" evidence="12">
    <location>
        <begin position="1"/>
        <end position="25"/>
    </location>
</feature>
<proteinExistence type="inferred from homology"/>
<evidence type="ECO:0000256" key="5">
    <source>
        <dbReference type="ARBA" id="ARBA00022490"/>
    </source>
</evidence>
<evidence type="ECO:0000256" key="7">
    <source>
        <dbReference type="ARBA" id="ARBA00022741"/>
    </source>
</evidence>
<comment type="pathway">
    <text evidence="3">Cofactor biosynthesis; coenzyme A biosynthesis; CoA from (R)-pantothenate: step 1/5.</text>
</comment>
<evidence type="ECO:0000256" key="12">
    <source>
        <dbReference type="SAM" id="MobiDB-lite"/>
    </source>
</evidence>
<comment type="caution">
    <text evidence="13">The sequence shown here is derived from an EMBL/GenBank/DDBJ whole genome shotgun (WGS) entry which is preliminary data.</text>
</comment>
<dbReference type="FunFam" id="3.30.420.40:FF:000025">
    <property type="entry name" value="pantothenate kinase 2, mitochondrial"/>
    <property type="match status" value="1"/>
</dbReference>
<evidence type="ECO:0000256" key="6">
    <source>
        <dbReference type="ARBA" id="ARBA00022679"/>
    </source>
</evidence>
<dbReference type="EMBL" id="JBAMIC010000003">
    <property type="protein sequence ID" value="KAK7109786.1"/>
    <property type="molecule type" value="Genomic_DNA"/>
</dbReference>
<dbReference type="InterPro" id="IPR004567">
    <property type="entry name" value="Type_II_PanK"/>
</dbReference>
<dbReference type="NCBIfam" id="TIGR00555">
    <property type="entry name" value="panK_eukar"/>
    <property type="match status" value="1"/>
</dbReference>
<dbReference type="PANTHER" id="PTHR12280:SF30">
    <property type="entry name" value="FUMBLE"/>
    <property type="match status" value="1"/>
</dbReference>
<protein>
    <recommendedName>
        <fullName evidence="4">pantothenate kinase</fullName>
        <ecNumber evidence="4">2.7.1.33</ecNumber>
    </recommendedName>
</protein>
<evidence type="ECO:0000256" key="10">
    <source>
        <dbReference type="ARBA" id="ARBA00022993"/>
    </source>
</evidence>
<dbReference type="Pfam" id="PF03630">
    <property type="entry name" value="Fumble"/>
    <property type="match status" value="2"/>
</dbReference>
<accession>A0AAN9GIZ0</accession>
<evidence type="ECO:0000313" key="13">
    <source>
        <dbReference type="EMBL" id="KAK7109786.1"/>
    </source>
</evidence>
<feature type="compositionally biased region" description="Polar residues" evidence="12">
    <location>
        <begin position="188"/>
        <end position="206"/>
    </location>
</feature>
<dbReference type="EC" id="2.7.1.33" evidence="4"/>
<comment type="catalytic activity">
    <reaction evidence="1">
        <text>(R)-pantothenate + ATP = (R)-4'-phosphopantothenate + ADP + H(+)</text>
        <dbReference type="Rhea" id="RHEA:16373"/>
        <dbReference type="ChEBI" id="CHEBI:10986"/>
        <dbReference type="ChEBI" id="CHEBI:15378"/>
        <dbReference type="ChEBI" id="CHEBI:29032"/>
        <dbReference type="ChEBI" id="CHEBI:30616"/>
        <dbReference type="ChEBI" id="CHEBI:456216"/>
        <dbReference type="EC" id="2.7.1.33"/>
    </reaction>
</comment>
<evidence type="ECO:0000256" key="8">
    <source>
        <dbReference type="ARBA" id="ARBA00022777"/>
    </source>
</evidence>
<dbReference type="Gene3D" id="3.30.420.40">
    <property type="match status" value="2"/>
</dbReference>
<name>A0AAN9GIZ0_9CAEN</name>
<organism evidence="13 14">
    <name type="scientific">Littorina saxatilis</name>
    <dbReference type="NCBI Taxonomy" id="31220"/>
    <lineage>
        <taxon>Eukaryota</taxon>
        <taxon>Metazoa</taxon>
        <taxon>Spiralia</taxon>
        <taxon>Lophotrochozoa</taxon>
        <taxon>Mollusca</taxon>
        <taxon>Gastropoda</taxon>
        <taxon>Caenogastropoda</taxon>
        <taxon>Littorinimorpha</taxon>
        <taxon>Littorinoidea</taxon>
        <taxon>Littorinidae</taxon>
        <taxon>Littorina</taxon>
    </lineage>
</organism>
<dbReference type="InterPro" id="IPR043129">
    <property type="entry name" value="ATPase_NBD"/>
</dbReference>
<dbReference type="CDD" id="cd24122">
    <property type="entry name" value="ASKHA_NBD_PanK-II_Pank1-like"/>
    <property type="match status" value="1"/>
</dbReference>
<dbReference type="Proteomes" id="UP001374579">
    <property type="component" value="Unassembled WGS sequence"/>
</dbReference>
<sequence>MASSSAADPASRESSTSQNSDSDVDVDTLPSMPWFGMDIGGTLTKLVYFEPWDVEGVEGNEEEETLRTIRKYLTGNVAYGKTGIRDVHLEMPKQVLGGRKGSLHFIRFPTSEMAAFIELARAKHFSSLASAICATGGGAFKFESEFQDQVSLRLHKYDELDCLIRGIHFIDGHNHSSECYYLTKQRSPSQSHLHNGHADSNQSRASSDLPKDHSVESGSHSVDDGSHLGSSGEQAEDSRTFSDQPAVNGIDADSDGWDDENDRWHGDHGFDGEWDKVPFDFRNPYPYLVVNVGSGVSILAVYSPTKYKRVSGTSLGGGTFLGLCCLLTGCETFEEAVELASRGDNHKVDRLVQDIYGGDYSRFNLKGDLVASSFGHMMCEQRRKEATKEDLARATLVTITNNIGSIARMCAVTEKIERVVFVGNFLRVNTLSMKLLAYAMDYWSKGALKALFLEHEGYFGATGCLMEYLKLGHPT</sequence>